<feature type="transmembrane region" description="Helical" evidence="6">
    <location>
        <begin position="117"/>
        <end position="137"/>
    </location>
</feature>
<proteinExistence type="predicted"/>
<protein>
    <submittedName>
        <fullName evidence="8">MFS transporter</fullName>
    </submittedName>
</protein>
<evidence type="ECO:0000259" key="7">
    <source>
        <dbReference type="PROSITE" id="PS50850"/>
    </source>
</evidence>
<dbReference type="OrthoDB" id="4484751at2"/>
<name>A0A3N0CHK8_9ACTN</name>
<feature type="transmembrane region" description="Helical" evidence="6">
    <location>
        <begin position="149"/>
        <end position="167"/>
    </location>
</feature>
<reference evidence="8 9" key="1">
    <citation type="submission" date="2018-11" db="EMBL/GenBank/DDBJ databases">
        <authorList>
            <person name="Li F."/>
        </authorList>
    </citation>
    <scope>NUCLEOTIDE SEQUENCE [LARGE SCALE GENOMIC DNA]</scope>
    <source>
        <strain evidence="8 9">Gsoil 097</strain>
    </source>
</reference>
<dbReference type="PANTHER" id="PTHR42718:SF9">
    <property type="entry name" value="MAJOR FACILITATOR SUPERFAMILY MULTIDRUG TRANSPORTER MFSC"/>
    <property type="match status" value="1"/>
</dbReference>
<sequence>MTDQGAGPGAVRTPSARDAGARPLLVVGVLALAVTAFGLITSLTFPALPHLQREFDTDQATITWVVTAYLASSAVLTPVLGRVGDVVGRERLLIGCLVVLTAGSLLAALAPSVEVLILARVVQGAGGGVLPLSYAIVREHVPADRGPAAVGLISSLMGVSSAVGIVIGGPIIDSLGYEYLFWIPLAATAIAATVAVVVIPRRQGRTGEPVPFVAAGLFGIGMVSGLIALNQSARWGWLSAEVLGLLLLCVLGFAGQWAIDRRRPATAFMDLALLRRRAVAVGHVVGFLVGFGMYASFAFVAPMLQAPVSGHGFGASTSVAGLLMLPCAVASFAGGIVAPHLARPLGTRPLIVVACAVAALGMAGIALSSGSRTTFVVSYTVLGLGLGVAIVCLTNHLLDTVPSSQLAAVAGMNANLRVVGGAVGTALLAAVVTASAASGDPYLAGFLVLAGGLVVAALAATGLPRPAIASEQSDTTNDRITLEI</sequence>
<dbReference type="CDD" id="cd17504">
    <property type="entry name" value="MFS_MMR_MDR_like"/>
    <property type="match status" value="1"/>
</dbReference>
<keyword evidence="9" id="KW-1185">Reference proteome</keyword>
<dbReference type="SUPFAM" id="SSF103473">
    <property type="entry name" value="MFS general substrate transporter"/>
    <property type="match status" value="1"/>
</dbReference>
<feature type="transmembrane region" description="Helical" evidence="6">
    <location>
        <begin position="24"/>
        <end position="48"/>
    </location>
</feature>
<feature type="transmembrane region" description="Helical" evidence="6">
    <location>
        <begin position="210"/>
        <end position="229"/>
    </location>
</feature>
<dbReference type="EMBL" id="RJSE01000007">
    <property type="protein sequence ID" value="RNL62506.1"/>
    <property type="molecule type" value="Genomic_DNA"/>
</dbReference>
<keyword evidence="3 6" id="KW-0812">Transmembrane</keyword>
<dbReference type="RefSeq" id="WP_123227803.1">
    <property type="nucleotide sequence ID" value="NZ_RJSE01000007.1"/>
</dbReference>
<feature type="transmembrane region" description="Helical" evidence="6">
    <location>
        <begin position="443"/>
        <end position="463"/>
    </location>
</feature>
<dbReference type="InterPro" id="IPR020846">
    <property type="entry name" value="MFS_dom"/>
</dbReference>
<dbReference type="Pfam" id="PF07690">
    <property type="entry name" value="MFS_1"/>
    <property type="match status" value="1"/>
</dbReference>
<feature type="transmembrane region" description="Helical" evidence="6">
    <location>
        <begin position="350"/>
        <end position="370"/>
    </location>
</feature>
<dbReference type="InterPro" id="IPR036259">
    <property type="entry name" value="MFS_trans_sf"/>
</dbReference>
<feature type="transmembrane region" description="Helical" evidence="6">
    <location>
        <begin position="179"/>
        <end position="198"/>
    </location>
</feature>
<keyword evidence="4 6" id="KW-1133">Transmembrane helix</keyword>
<feature type="transmembrane region" description="Helical" evidence="6">
    <location>
        <begin position="60"/>
        <end position="80"/>
    </location>
</feature>
<feature type="transmembrane region" description="Helical" evidence="6">
    <location>
        <begin position="280"/>
        <end position="301"/>
    </location>
</feature>
<evidence type="ECO:0000256" key="1">
    <source>
        <dbReference type="ARBA" id="ARBA00004651"/>
    </source>
</evidence>
<dbReference type="Gene3D" id="1.20.1720.10">
    <property type="entry name" value="Multidrug resistance protein D"/>
    <property type="match status" value="1"/>
</dbReference>
<keyword evidence="2" id="KW-0813">Transport</keyword>
<evidence type="ECO:0000313" key="9">
    <source>
        <dbReference type="Proteomes" id="UP000267128"/>
    </source>
</evidence>
<gene>
    <name evidence="8" type="ORF">EFK50_12110</name>
</gene>
<dbReference type="AlphaFoldDB" id="A0A3N0CHK8"/>
<accession>A0A3N0CHK8</accession>
<keyword evidence="5 6" id="KW-0472">Membrane</keyword>
<feature type="transmembrane region" description="Helical" evidence="6">
    <location>
        <begin position="376"/>
        <end position="398"/>
    </location>
</feature>
<dbReference type="PANTHER" id="PTHR42718">
    <property type="entry name" value="MAJOR FACILITATOR SUPERFAMILY MULTIDRUG TRANSPORTER MFSC"/>
    <property type="match status" value="1"/>
</dbReference>
<evidence type="ECO:0000256" key="4">
    <source>
        <dbReference type="ARBA" id="ARBA00022989"/>
    </source>
</evidence>
<feature type="transmembrane region" description="Helical" evidence="6">
    <location>
        <begin position="235"/>
        <end position="259"/>
    </location>
</feature>
<dbReference type="PROSITE" id="PS50850">
    <property type="entry name" value="MFS"/>
    <property type="match status" value="1"/>
</dbReference>
<dbReference type="GO" id="GO:0022857">
    <property type="term" value="F:transmembrane transporter activity"/>
    <property type="evidence" value="ECO:0007669"/>
    <property type="project" value="InterPro"/>
</dbReference>
<evidence type="ECO:0000256" key="5">
    <source>
        <dbReference type="ARBA" id="ARBA00023136"/>
    </source>
</evidence>
<evidence type="ECO:0000256" key="3">
    <source>
        <dbReference type="ARBA" id="ARBA00022692"/>
    </source>
</evidence>
<comment type="caution">
    <text evidence="8">The sequence shown here is derived from an EMBL/GenBank/DDBJ whole genome shotgun (WGS) entry which is preliminary data.</text>
</comment>
<evidence type="ECO:0000256" key="2">
    <source>
        <dbReference type="ARBA" id="ARBA00022448"/>
    </source>
</evidence>
<organism evidence="8 9">
    <name type="scientific">Nocardioides marmoriginsengisoli</name>
    <dbReference type="NCBI Taxonomy" id="661483"/>
    <lineage>
        <taxon>Bacteria</taxon>
        <taxon>Bacillati</taxon>
        <taxon>Actinomycetota</taxon>
        <taxon>Actinomycetes</taxon>
        <taxon>Propionibacteriales</taxon>
        <taxon>Nocardioidaceae</taxon>
        <taxon>Nocardioides</taxon>
    </lineage>
</organism>
<feature type="domain" description="Major facilitator superfamily (MFS) profile" evidence="7">
    <location>
        <begin position="26"/>
        <end position="468"/>
    </location>
</feature>
<feature type="transmembrane region" description="Helical" evidence="6">
    <location>
        <begin position="313"/>
        <end position="338"/>
    </location>
</feature>
<evidence type="ECO:0000256" key="6">
    <source>
        <dbReference type="SAM" id="Phobius"/>
    </source>
</evidence>
<dbReference type="InterPro" id="IPR011701">
    <property type="entry name" value="MFS"/>
</dbReference>
<dbReference type="GO" id="GO:0005886">
    <property type="term" value="C:plasma membrane"/>
    <property type="evidence" value="ECO:0007669"/>
    <property type="project" value="UniProtKB-SubCell"/>
</dbReference>
<comment type="subcellular location">
    <subcellularLocation>
        <location evidence="1">Cell membrane</location>
        <topology evidence="1">Multi-pass membrane protein</topology>
    </subcellularLocation>
</comment>
<feature type="transmembrane region" description="Helical" evidence="6">
    <location>
        <begin position="418"/>
        <end position="437"/>
    </location>
</feature>
<feature type="transmembrane region" description="Helical" evidence="6">
    <location>
        <begin position="92"/>
        <end position="111"/>
    </location>
</feature>
<evidence type="ECO:0000313" key="8">
    <source>
        <dbReference type="EMBL" id="RNL62506.1"/>
    </source>
</evidence>
<dbReference type="Gene3D" id="1.20.1250.20">
    <property type="entry name" value="MFS general substrate transporter like domains"/>
    <property type="match status" value="1"/>
</dbReference>
<dbReference type="Proteomes" id="UP000267128">
    <property type="component" value="Unassembled WGS sequence"/>
</dbReference>